<dbReference type="InterPro" id="IPR010430">
    <property type="entry name" value="DUF1028"/>
</dbReference>
<keyword evidence="2" id="KW-1185">Reference proteome</keyword>
<dbReference type="AlphaFoldDB" id="A0A1I1RAD3"/>
<keyword evidence="1" id="KW-0378">Hydrolase</keyword>
<dbReference type="GO" id="GO:0016787">
    <property type="term" value="F:hydrolase activity"/>
    <property type="evidence" value="ECO:0007669"/>
    <property type="project" value="UniProtKB-KW"/>
</dbReference>
<dbReference type="RefSeq" id="WP_093499846.1">
    <property type="nucleotide sequence ID" value="NZ_BSSG01000003.1"/>
</dbReference>
<dbReference type="EMBL" id="FOMO01000001">
    <property type="protein sequence ID" value="SFD31239.1"/>
    <property type="molecule type" value="Genomic_DNA"/>
</dbReference>
<reference evidence="2" key="1">
    <citation type="submission" date="2016-10" db="EMBL/GenBank/DDBJ databases">
        <authorList>
            <person name="Varghese N."/>
            <person name="Submissions S."/>
        </authorList>
    </citation>
    <scope>NUCLEOTIDE SEQUENCE [LARGE SCALE GENOMIC DNA]</scope>
    <source>
        <strain evidence="2">JCM 2783</strain>
    </source>
</reference>
<gene>
    <name evidence="1" type="ORF">SAMN05216372_10134</name>
</gene>
<protein>
    <submittedName>
        <fullName evidence="1">Uncharacterized conserved protein, Ntn-hydrolase superfamily</fullName>
    </submittedName>
</protein>
<dbReference type="SUPFAM" id="SSF56235">
    <property type="entry name" value="N-terminal nucleophile aminohydrolases (Ntn hydrolases)"/>
    <property type="match status" value="1"/>
</dbReference>
<proteinExistence type="predicted"/>
<dbReference type="Gene3D" id="3.60.20.10">
    <property type="entry name" value="Glutamine Phosphoribosylpyrophosphate, subunit 1, domain 1"/>
    <property type="match status" value="1"/>
</dbReference>
<evidence type="ECO:0000313" key="2">
    <source>
        <dbReference type="Proteomes" id="UP000243950"/>
    </source>
</evidence>
<sequence>MTFSIVGRCPETGQLGIAISSSSIAVGARCPWLRAGVGAVATQNVTLPALGPQILDLLEQQALEPGDALQRALGANGWSQYRQVTVIDSQGRTALFSGKEALGLYNAVAGEQCVAAGNLLASEAVIQAMVEAFKNASGQLADRLLAAMHGAMAAGGEAGPVHSAALKVVGDLVWPIIDLRVDWADEDPIGQLDGLWQAYRPQMQDYLTRALDPTAAPSYGVPGDE</sequence>
<evidence type="ECO:0000313" key="1">
    <source>
        <dbReference type="EMBL" id="SFD31239.1"/>
    </source>
</evidence>
<dbReference type="Pfam" id="PF06267">
    <property type="entry name" value="DUF1028"/>
    <property type="match status" value="1"/>
</dbReference>
<accession>A0A1I1RAD3</accession>
<dbReference type="InterPro" id="IPR029055">
    <property type="entry name" value="Ntn_hydrolases_N"/>
</dbReference>
<dbReference type="Proteomes" id="UP000243950">
    <property type="component" value="Unassembled WGS sequence"/>
</dbReference>
<dbReference type="PANTHER" id="PTHR39328:SF1">
    <property type="entry name" value="BLL2871 PROTEIN"/>
    <property type="match status" value="1"/>
</dbReference>
<dbReference type="PANTHER" id="PTHR39328">
    <property type="entry name" value="BLL2871 PROTEIN"/>
    <property type="match status" value="1"/>
</dbReference>
<organism evidence="1 2">
    <name type="scientific">Pseudomonas straminea</name>
    <dbReference type="NCBI Taxonomy" id="47882"/>
    <lineage>
        <taxon>Bacteria</taxon>
        <taxon>Pseudomonadati</taxon>
        <taxon>Pseudomonadota</taxon>
        <taxon>Gammaproteobacteria</taxon>
        <taxon>Pseudomonadales</taxon>
        <taxon>Pseudomonadaceae</taxon>
        <taxon>Phytopseudomonas</taxon>
    </lineage>
</organism>
<name>A0A1I1RAD3_PSEOC</name>